<reference evidence="3 4" key="1">
    <citation type="journal article" date="2015" name="Genome Biol. Evol.">
        <title>Comparative Genomics of a Bacterivorous Green Alga Reveals Evolutionary Causalities and Consequences of Phago-Mixotrophic Mode of Nutrition.</title>
        <authorList>
            <person name="Burns J.A."/>
            <person name="Paasch A."/>
            <person name="Narechania A."/>
            <person name="Kim E."/>
        </authorList>
    </citation>
    <scope>NUCLEOTIDE SEQUENCE [LARGE SCALE GENOMIC DNA]</scope>
    <source>
        <strain evidence="3 4">PLY_AMNH</strain>
    </source>
</reference>
<gene>
    <name evidence="3" type="ORF">CYMTET_52132</name>
</gene>
<evidence type="ECO:0000259" key="2">
    <source>
        <dbReference type="Pfam" id="PF03407"/>
    </source>
</evidence>
<dbReference type="PANTHER" id="PTHR46038:SF38">
    <property type="entry name" value="GLYCOSYLTRANSFERASE-RELATED"/>
    <property type="match status" value="1"/>
</dbReference>
<evidence type="ECO:0000313" key="4">
    <source>
        <dbReference type="Proteomes" id="UP001190700"/>
    </source>
</evidence>
<dbReference type="EMBL" id="LGRX02034430">
    <property type="protein sequence ID" value="KAK3237816.1"/>
    <property type="molecule type" value="Genomic_DNA"/>
</dbReference>
<feature type="domain" description="Nucleotide-diphospho-sugar transferase" evidence="2">
    <location>
        <begin position="98"/>
        <end position="246"/>
    </location>
</feature>
<evidence type="ECO:0000256" key="1">
    <source>
        <dbReference type="SAM" id="SignalP"/>
    </source>
</evidence>
<dbReference type="InterPro" id="IPR005069">
    <property type="entry name" value="Nucl-diP-sugar_transferase"/>
</dbReference>
<keyword evidence="1" id="KW-0732">Signal</keyword>
<dbReference type="InterPro" id="IPR044821">
    <property type="entry name" value="At1g28695/At4g15970-like"/>
</dbReference>
<sequence length="266" mass="29559">MSLPEDLFLRVCVLCFALFTLHSPRIQAQLEDPTIEDCLPSISLCPTEASLRLPTEEVEGSLTSALKKASSRSVDNTVVLSLTHSALSEGVQRANNTLLQIWVVVAVDEDGFQQCQEFADGRFPGLTCARDPFFLVDPISEEAVNGRHRNWLPFRWRSVELMVASVQSGYNVIFTNPGVSWLRDPRPDFQQLADVDLALLPLYRNAEYQKWLAGNDIGSPGPVSGDMFFMRSSPQGRAFGRQWIAAGAQEIHKIGHRSFHEGLGLS</sequence>
<accession>A0AAE0ERE0</accession>
<feature type="chain" id="PRO_5041968534" description="Nucleotide-diphospho-sugar transferase domain-containing protein" evidence="1">
    <location>
        <begin position="29"/>
        <end position="266"/>
    </location>
</feature>
<dbReference type="Pfam" id="PF03407">
    <property type="entry name" value="Nucleotid_trans"/>
    <property type="match status" value="1"/>
</dbReference>
<proteinExistence type="predicted"/>
<dbReference type="PANTHER" id="PTHR46038">
    <property type="entry name" value="EXPRESSED PROTEIN-RELATED"/>
    <property type="match status" value="1"/>
</dbReference>
<dbReference type="Proteomes" id="UP001190700">
    <property type="component" value="Unassembled WGS sequence"/>
</dbReference>
<comment type="caution">
    <text evidence="3">The sequence shown here is derived from an EMBL/GenBank/DDBJ whole genome shotgun (WGS) entry which is preliminary data.</text>
</comment>
<dbReference type="AlphaFoldDB" id="A0AAE0ERE0"/>
<name>A0AAE0ERE0_9CHLO</name>
<keyword evidence="4" id="KW-1185">Reference proteome</keyword>
<feature type="signal peptide" evidence="1">
    <location>
        <begin position="1"/>
        <end position="28"/>
    </location>
</feature>
<evidence type="ECO:0000313" key="3">
    <source>
        <dbReference type="EMBL" id="KAK3237816.1"/>
    </source>
</evidence>
<organism evidence="3 4">
    <name type="scientific">Cymbomonas tetramitiformis</name>
    <dbReference type="NCBI Taxonomy" id="36881"/>
    <lineage>
        <taxon>Eukaryota</taxon>
        <taxon>Viridiplantae</taxon>
        <taxon>Chlorophyta</taxon>
        <taxon>Pyramimonadophyceae</taxon>
        <taxon>Pyramimonadales</taxon>
        <taxon>Pyramimonadaceae</taxon>
        <taxon>Cymbomonas</taxon>
    </lineage>
</organism>
<protein>
    <recommendedName>
        <fullName evidence="2">Nucleotide-diphospho-sugar transferase domain-containing protein</fullName>
    </recommendedName>
</protein>